<dbReference type="InterPro" id="IPR019823">
    <property type="entry name" value="Mechanosensitive_channel_CS"/>
</dbReference>
<dbReference type="Gene3D" id="1.10.1200.120">
    <property type="entry name" value="Large-conductance mechanosensitive channel, MscL, domain 1"/>
    <property type="match status" value="1"/>
</dbReference>
<comment type="caution">
    <text evidence="11">The sequence shown here is derived from an EMBL/GenBank/DDBJ whole genome shotgun (WGS) entry which is preliminary data.</text>
</comment>
<organism evidence="11 12">
    <name type="scientific">Lacticaseibacillus camelliae DSM 22697 = JCM 13995</name>
    <dbReference type="NCBI Taxonomy" id="1423730"/>
    <lineage>
        <taxon>Bacteria</taxon>
        <taxon>Bacillati</taxon>
        <taxon>Bacillota</taxon>
        <taxon>Bacilli</taxon>
        <taxon>Lactobacillales</taxon>
        <taxon>Lactobacillaceae</taxon>
        <taxon>Lacticaseibacillus</taxon>
    </lineage>
</organism>
<evidence type="ECO:0000256" key="7">
    <source>
        <dbReference type="ARBA" id="ARBA00023065"/>
    </source>
</evidence>
<keyword evidence="4 10" id="KW-1003">Cell membrane</keyword>
<keyword evidence="7 10" id="KW-0406">Ion transport</keyword>
<dbReference type="GO" id="GO:0008381">
    <property type="term" value="F:mechanosensitive monoatomic ion channel activity"/>
    <property type="evidence" value="ECO:0007669"/>
    <property type="project" value="UniProtKB-UniRule"/>
</dbReference>
<evidence type="ECO:0000256" key="4">
    <source>
        <dbReference type="ARBA" id="ARBA00022475"/>
    </source>
</evidence>
<proteinExistence type="inferred from homology"/>
<name>A0A0R2FBT0_9LACO</name>
<dbReference type="AlphaFoldDB" id="A0A0R2FBT0"/>
<evidence type="ECO:0000313" key="11">
    <source>
        <dbReference type="EMBL" id="KRN25935.1"/>
    </source>
</evidence>
<comment type="subunit">
    <text evidence="10">Homopentamer.</text>
</comment>
<evidence type="ECO:0000256" key="2">
    <source>
        <dbReference type="ARBA" id="ARBA00007254"/>
    </source>
</evidence>
<feature type="transmembrane region" description="Helical" evidence="10">
    <location>
        <begin position="12"/>
        <end position="34"/>
    </location>
</feature>
<evidence type="ECO:0000256" key="10">
    <source>
        <dbReference type="HAMAP-Rule" id="MF_00115"/>
    </source>
</evidence>
<sequence>MLKEFKAFIMRGNVLDMAVGVIIGGAFTAVITSLTKNLINPLIGLFLKSSSLAKLSVTVAGATFSYGQFINDVLNFLIIAFIVFLLVRGANKLLPKKAPAPAGPSQEELLTQIRDLLAKQKQD</sequence>
<evidence type="ECO:0000256" key="6">
    <source>
        <dbReference type="ARBA" id="ARBA00022989"/>
    </source>
</evidence>
<keyword evidence="8 10" id="KW-0472">Membrane</keyword>
<dbReference type="PATRIC" id="fig|1423730.4.peg.2152"/>
<dbReference type="Pfam" id="PF01741">
    <property type="entry name" value="MscL"/>
    <property type="match status" value="1"/>
</dbReference>
<dbReference type="PROSITE" id="PS01327">
    <property type="entry name" value="MSCL"/>
    <property type="match status" value="1"/>
</dbReference>
<keyword evidence="9 10" id="KW-0407">Ion channel</keyword>
<dbReference type="NCBIfam" id="NF001842">
    <property type="entry name" value="PRK00567.1-3"/>
    <property type="match status" value="1"/>
</dbReference>
<dbReference type="HAMAP" id="MF_00115">
    <property type="entry name" value="MscL"/>
    <property type="match status" value="1"/>
</dbReference>
<dbReference type="NCBIfam" id="TIGR00220">
    <property type="entry name" value="mscL"/>
    <property type="match status" value="1"/>
</dbReference>
<gene>
    <name evidence="10" type="primary">mscL</name>
    <name evidence="11" type="ORF">FC75_GL002070</name>
</gene>
<dbReference type="InterPro" id="IPR001185">
    <property type="entry name" value="MS_channel"/>
</dbReference>
<dbReference type="EMBL" id="AYZJ01000002">
    <property type="protein sequence ID" value="KRN25935.1"/>
    <property type="molecule type" value="Genomic_DNA"/>
</dbReference>
<keyword evidence="3 10" id="KW-0813">Transport</keyword>
<protein>
    <recommendedName>
        <fullName evidence="10">Large-conductance mechanosensitive channel</fullName>
    </recommendedName>
</protein>
<dbReference type="SUPFAM" id="SSF81330">
    <property type="entry name" value="Gated mechanosensitive channel"/>
    <property type="match status" value="1"/>
</dbReference>
<accession>A0A0R2FBT0</accession>
<keyword evidence="12" id="KW-1185">Reference proteome</keyword>
<dbReference type="Proteomes" id="UP000050865">
    <property type="component" value="Unassembled WGS sequence"/>
</dbReference>
<evidence type="ECO:0000256" key="9">
    <source>
        <dbReference type="ARBA" id="ARBA00023303"/>
    </source>
</evidence>
<keyword evidence="5 10" id="KW-0812">Transmembrane</keyword>
<dbReference type="GO" id="GO:0005886">
    <property type="term" value="C:plasma membrane"/>
    <property type="evidence" value="ECO:0007669"/>
    <property type="project" value="UniProtKB-SubCell"/>
</dbReference>
<dbReference type="PANTHER" id="PTHR30266:SF2">
    <property type="entry name" value="LARGE-CONDUCTANCE MECHANOSENSITIVE CHANNEL"/>
    <property type="match status" value="1"/>
</dbReference>
<evidence type="ECO:0000256" key="8">
    <source>
        <dbReference type="ARBA" id="ARBA00023136"/>
    </source>
</evidence>
<dbReference type="InterPro" id="IPR036019">
    <property type="entry name" value="MscL_channel"/>
</dbReference>
<feature type="transmembrane region" description="Helical" evidence="10">
    <location>
        <begin position="69"/>
        <end position="87"/>
    </location>
</feature>
<evidence type="ECO:0000256" key="3">
    <source>
        <dbReference type="ARBA" id="ARBA00022448"/>
    </source>
</evidence>
<dbReference type="STRING" id="1423730.FC75_GL002070"/>
<comment type="similarity">
    <text evidence="2 10">Belongs to the MscL family.</text>
</comment>
<reference evidence="11 12" key="1">
    <citation type="journal article" date="2015" name="Genome Announc.">
        <title>Expanding the biotechnology potential of lactobacilli through comparative genomics of 213 strains and associated genera.</title>
        <authorList>
            <person name="Sun Z."/>
            <person name="Harris H.M."/>
            <person name="McCann A."/>
            <person name="Guo C."/>
            <person name="Argimon S."/>
            <person name="Zhang W."/>
            <person name="Yang X."/>
            <person name="Jeffery I.B."/>
            <person name="Cooney J.C."/>
            <person name="Kagawa T.F."/>
            <person name="Liu W."/>
            <person name="Song Y."/>
            <person name="Salvetti E."/>
            <person name="Wrobel A."/>
            <person name="Rasinkangas P."/>
            <person name="Parkhill J."/>
            <person name="Rea M.C."/>
            <person name="O'Sullivan O."/>
            <person name="Ritari J."/>
            <person name="Douillard F.P."/>
            <person name="Paul Ross R."/>
            <person name="Yang R."/>
            <person name="Briner A.E."/>
            <person name="Felis G.E."/>
            <person name="de Vos W.M."/>
            <person name="Barrangou R."/>
            <person name="Klaenhammer T.R."/>
            <person name="Caufield P.W."/>
            <person name="Cui Y."/>
            <person name="Zhang H."/>
            <person name="O'Toole P.W."/>
        </authorList>
    </citation>
    <scope>NUCLEOTIDE SEQUENCE [LARGE SCALE GENOMIC DNA]</scope>
    <source>
        <strain evidence="11 12">DSM 22697</strain>
    </source>
</reference>
<evidence type="ECO:0000256" key="5">
    <source>
        <dbReference type="ARBA" id="ARBA00022692"/>
    </source>
</evidence>
<comment type="function">
    <text evidence="10">Channel that opens in response to stretch forces in the membrane lipid bilayer. May participate in the regulation of osmotic pressure changes within the cell.</text>
</comment>
<evidence type="ECO:0000256" key="1">
    <source>
        <dbReference type="ARBA" id="ARBA00004651"/>
    </source>
</evidence>
<evidence type="ECO:0000313" key="12">
    <source>
        <dbReference type="Proteomes" id="UP000050865"/>
    </source>
</evidence>
<dbReference type="OrthoDB" id="9810350at2"/>
<keyword evidence="6 10" id="KW-1133">Transmembrane helix</keyword>
<dbReference type="PRINTS" id="PR01264">
    <property type="entry name" value="MECHCHANNEL"/>
</dbReference>
<dbReference type="PANTHER" id="PTHR30266">
    <property type="entry name" value="MECHANOSENSITIVE CHANNEL MSCL"/>
    <property type="match status" value="1"/>
</dbReference>
<dbReference type="InterPro" id="IPR037673">
    <property type="entry name" value="MSC/AndL"/>
</dbReference>
<dbReference type="RefSeq" id="WP_054661931.1">
    <property type="nucleotide sequence ID" value="NZ_AYZJ01000002.1"/>
</dbReference>
<comment type="subcellular location">
    <subcellularLocation>
        <location evidence="1 10">Cell membrane</location>
        <topology evidence="1 10">Multi-pass membrane protein</topology>
    </subcellularLocation>
</comment>